<dbReference type="EMBL" id="LYUB02000001">
    <property type="protein sequence ID" value="OVF11098.1"/>
    <property type="molecule type" value="Genomic_DNA"/>
</dbReference>
<dbReference type="OMA" id="AFWPRCV"/>
<dbReference type="InterPro" id="IPR033394">
    <property type="entry name" value="Svf1-like_C"/>
</dbReference>
<evidence type="ECO:0000259" key="4">
    <source>
        <dbReference type="Pfam" id="PF08622"/>
    </source>
</evidence>
<comment type="caution">
    <text evidence="6">The sequence shown here is derived from an EMBL/GenBank/DDBJ whole genome shotgun (WGS) entry which is preliminary data.</text>
</comment>
<dbReference type="GO" id="GO:0005737">
    <property type="term" value="C:cytoplasm"/>
    <property type="evidence" value="ECO:0007669"/>
    <property type="project" value="UniProtKB-SubCell"/>
</dbReference>
<dbReference type="Pfam" id="PF17187">
    <property type="entry name" value="Svf1_C"/>
    <property type="match status" value="1"/>
</dbReference>
<keyword evidence="3" id="KW-0963">Cytoplasm</keyword>
<comment type="subcellular location">
    <subcellularLocation>
        <location evidence="1">Cytoplasm</location>
    </subcellularLocation>
</comment>
<comment type="similarity">
    <text evidence="2">Belongs to the SVF1 family.</text>
</comment>
<reference evidence="6 7" key="1">
    <citation type="submission" date="2017-04" db="EMBL/GenBank/DDBJ databases">
        <title>Draft genome of the yeast Clavispora lusitaniae type strain CBS 6936.</title>
        <authorList>
            <person name="Durrens P."/>
            <person name="Klopp C."/>
            <person name="Biteau N."/>
            <person name="Fitton-Ouhabi V."/>
            <person name="Dementhon K."/>
            <person name="Accoceberry I."/>
            <person name="Sherman D.J."/>
            <person name="Noel T."/>
        </authorList>
    </citation>
    <scope>NUCLEOTIDE SEQUENCE [LARGE SCALE GENOMIC DNA]</scope>
    <source>
        <strain evidence="6 7">CBS 6936</strain>
    </source>
</reference>
<dbReference type="KEGG" id="clus:A9F13_01g05577"/>
<dbReference type="PANTHER" id="PTHR47107">
    <property type="entry name" value="SVF1-LIKE PROTEIN YDR222W-RELATED"/>
    <property type="match status" value="1"/>
</dbReference>
<dbReference type="Pfam" id="PF08622">
    <property type="entry name" value="Svf1"/>
    <property type="match status" value="1"/>
</dbReference>
<dbReference type="SUPFAM" id="SSF159245">
    <property type="entry name" value="AttH-like"/>
    <property type="match status" value="1"/>
</dbReference>
<evidence type="ECO:0000256" key="2">
    <source>
        <dbReference type="ARBA" id="ARBA00009069"/>
    </source>
</evidence>
<proteinExistence type="inferred from homology"/>
<dbReference type="PANTHER" id="PTHR47107:SF1">
    <property type="entry name" value="CERAMIDE-BINDING PROTEIN SVF1-RELATED"/>
    <property type="match status" value="1"/>
</dbReference>
<dbReference type="InterPro" id="IPR051385">
    <property type="entry name" value="Ceramide-binding_SVF1"/>
</dbReference>
<evidence type="ECO:0000256" key="1">
    <source>
        <dbReference type="ARBA" id="ARBA00004496"/>
    </source>
</evidence>
<accession>A0AA91Q5J9</accession>
<feature type="domain" description="Svf1-like N-terminal" evidence="4">
    <location>
        <begin position="57"/>
        <end position="219"/>
    </location>
</feature>
<gene>
    <name evidence="6" type="ORF">A9F13_01g05577</name>
</gene>
<feature type="domain" description="Svf1-like C-terminal" evidence="5">
    <location>
        <begin position="221"/>
        <end position="375"/>
    </location>
</feature>
<evidence type="ECO:0000259" key="5">
    <source>
        <dbReference type="Pfam" id="PF17187"/>
    </source>
</evidence>
<protein>
    <submittedName>
        <fullName evidence="6">Survival factor</fullName>
    </submittedName>
</protein>
<dbReference type="AlphaFoldDB" id="A0AA91Q5J9"/>
<dbReference type="Proteomes" id="UP000195602">
    <property type="component" value="Unassembled WGS sequence"/>
</dbReference>
<evidence type="ECO:0000313" key="7">
    <source>
        <dbReference type="Proteomes" id="UP000195602"/>
    </source>
</evidence>
<evidence type="ECO:0000313" key="6">
    <source>
        <dbReference type="EMBL" id="OVF11098.1"/>
    </source>
</evidence>
<sequence length="376" mass="41435">MLKWVQSGLSVVAGTAEPEYGPDAIHPVTQSIANGEPTSRETTGADFAWRKPSSTNVETQTFYYSDLKSGYTGFAQVIHSNIMGIKNTAQFTFRLYNNNLGAEDPLCIWTSTALEDFRTEGSNFYAKDLSIELSGENSNVYTIKSKVCPKSEVDLVVTKLVPGVIFGADGTTLYGDDIENPWGAMRHAFWPRCSAKGTIKLGDTSLEIDGYTMFVMALQGMKPHHAAKSWNFLNFQSENFSAVQMEFTTPSSYANTKVNVAILTSKDKIIATSIDNEIIHENAEADNVGWKVPKAITFNFTEGTNSEVIATVRGNLTRLIERVDVMAEIPQFVKNIVSGVAGTKPYIYQFCNTLTIEYEGKSEDGIAFNEATFISE</sequence>
<dbReference type="InterPro" id="IPR013931">
    <property type="entry name" value="Svf1-like_N"/>
</dbReference>
<organism evidence="6 7">
    <name type="scientific">Clavispora lusitaniae</name>
    <name type="common">Candida lusitaniae</name>
    <dbReference type="NCBI Taxonomy" id="36911"/>
    <lineage>
        <taxon>Eukaryota</taxon>
        <taxon>Fungi</taxon>
        <taxon>Dikarya</taxon>
        <taxon>Ascomycota</taxon>
        <taxon>Saccharomycotina</taxon>
        <taxon>Pichiomycetes</taxon>
        <taxon>Metschnikowiaceae</taxon>
        <taxon>Clavispora</taxon>
    </lineage>
</organism>
<dbReference type="GO" id="GO:0006979">
    <property type="term" value="P:response to oxidative stress"/>
    <property type="evidence" value="ECO:0007669"/>
    <property type="project" value="InterPro"/>
</dbReference>
<name>A0AA91Q5J9_CLALS</name>
<evidence type="ECO:0000256" key="3">
    <source>
        <dbReference type="ARBA" id="ARBA00022490"/>
    </source>
</evidence>